<evidence type="ECO:0000259" key="1">
    <source>
        <dbReference type="PROSITE" id="PS50994"/>
    </source>
</evidence>
<reference evidence="2" key="1">
    <citation type="submission" date="2013-08" db="EMBL/GenBank/DDBJ databases">
        <authorList>
            <person name="Mendez C."/>
            <person name="Richter M."/>
            <person name="Ferrer M."/>
            <person name="Sanchez J."/>
        </authorList>
    </citation>
    <scope>NUCLEOTIDE SEQUENCE</scope>
</reference>
<accession>T0Y278</accession>
<dbReference type="PANTHER" id="PTHR35004">
    <property type="entry name" value="TRANSPOSASE RV3428C-RELATED"/>
    <property type="match status" value="1"/>
</dbReference>
<dbReference type="EMBL" id="AUZY01013222">
    <property type="protein sequence ID" value="EQD26132.1"/>
    <property type="molecule type" value="Genomic_DNA"/>
</dbReference>
<feature type="non-terminal residue" evidence="2">
    <location>
        <position position="1"/>
    </location>
</feature>
<dbReference type="PANTHER" id="PTHR35004:SF8">
    <property type="entry name" value="TRANSPOSASE RV3428C-RELATED"/>
    <property type="match status" value="1"/>
</dbReference>
<feature type="non-terminal residue" evidence="2">
    <location>
        <position position="112"/>
    </location>
</feature>
<proteinExistence type="predicted"/>
<feature type="domain" description="Integrase catalytic" evidence="1">
    <location>
        <begin position="1"/>
        <end position="110"/>
    </location>
</feature>
<dbReference type="InterPro" id="IPR001584">
    <property type="entry name" value="Integrase_cat-core"/>
</dbReference>
<dbReference type="AlphaFoldDB" id="T0Y278"/>
<organism evidence="2">
    <name type="scientific">mine drainage metagenome</name>
    <dbReference type="NCBI Taxonomy" id="410659"/>
    <lineage>
        <taxon>unclassified sequences</taxon>
        <taxon>metagenomes</taxon>
        <taxon>ecological metagenomes</taxon>
    </lineage>
</organism>
<name>T0Y278_9ZZZZ</name>
<evidence type="ECO:0000313" key="2">
    <source>
        <dbReference type="EMBL" id="EQD26132.1"/>
    </source>
</evidence>
<dbReference type="PROSITE" id="PS50994">
    <property type="entry name" value="INTEGRASE"/>
    <property type="match status" value="1"/>
</dbReference>
<comment type="caution">
    <text evidence="2">The sequence shown here is derived from an EMBL/GenBank/DDBJ whole genome shotgun (WGS) entry which is preliminary data.</text>
</comment>
<sequence length="112" mass="12627">GAPRRLVSDNLKTGVIKPDIYDPLLNRSYAELAAHYGCLIDPARSLKPKDKPRVERQMPYVRDSMWRGRSWLDTGQMHAGALAWCFDVAGVRHHRSLDGASPILVFRAIEAE</sequence>
<reference evidence="2" key="2">
    <citation type="journal article" date="2014" name="ISME J.">
        <title>Microbial stratification in low pH oxic and suboxic macroscopic growths along an acid mine drainage.</title>
        <authorList>
            <person name="Mendez-Garcia C."/>
            <person name="Mesa V."/>
            <person name="Sprenger R.R."/>
            <person name="Richter M."/>
            <person name="Diez M.S."/>
            <person name="Solano J."/>
            <person name="Bargiela R."/>
            <person name="Golyshina O.V."/>
            <person name="Manteca A."/>
            <person name="Ramos J.L."/>
            <person name="Gallego J.R."/>
            <person name="Llorente I."/>
            <person name="Martins Dos Santos V.A."/>
            <person name="Jensen O.N."/>
            <person name="Pelaez A.I."/>
            <person name="Sanchez J."/>
            <person name="Ferrer M."/>
        </authorList>
    </citation>
    <scope>NUCLEOTIDE SEQUENCE</scope>
</reference>
<dbReference type="GO" id="GO:0015074">
    <property type="term" value="P:DNA integration"/>
    <property type="evidence" value="ECO:0007669"/>
    <property type="project" value="InterPro"/>
</dbReference>
<gene>
    <name evidence="2" type="ORF">B1B_19668</name>
</gene>
<protein>
    <submittedName>
        <fullName evidence="2">Integrase catalytic region</fullName>
    </submittedName>
</protein>